<evidence type="ECO:0000256" key="1">
    <source>
        <dbReference type="SAM" id="MobiDB-lite"/>
    </source>
</evidence>
<name>A0ABS9CSJ3_9FIRM</name>
<dbReference type="Proteomes" id="UP001299220">
    <property type="component" value="Unassembled WGS sequence"/>
</dbReference>
<evidence type="ECO:0000313" key="4">
    <source>
        <dbReference type="EMBL" id="MCF2653265.1"/>
    </source>
</evidence>
<protein>
    <submittedName>
        <fullName evidence="4">Zinc ribbon domain-containing protein</fullName>
    </submittedName>
</protein>
<comment type="caution">
    <text evidence="4">The sequence shown here is derived from an EMBL/GenBank/DDBJ whole genome shotgun (WGS) entry which is preliminary data.</text>
</comment>
<dbReference type="InterPro" id="IPR026870">
    <property type="entry name" value="Zinc_ribbon_dom"/>
</dbReference>
<proteinExistence type="predicted"/>
<feature type="transmembrane region" description="Helical" evidence="2">
    <location>
        <begin position="54"/>
        <end position="78"/>
    </location>
</feature>
<gene>
    <name evidence="4" type="ORF">JQM67_11695</name>
</gene>
<keyword evidence="2" id="KW-0812">Transmembrane</keyword>
<evidence type="ECO:0000259" key="3">
    <source>
        <dbReference type="Pfam" id="PF13240"/>
    </source>
</evidence>
<keyword evidence="5" id="KW-1185">Reference proteome</keyword>
<dbReference type="Pfam" id="PF13240">
    <property type="entry name" value="Zn_Ribbon_1"/>
    <property type="match status" value="1"/>
</dbReference>
<keyword evidence="2" id="KW-1133">Transmembrane helix</keyword>
<evidence type="ECO:0000313" key="5">
    <source>
        <dbReference type="Proteomes" id="UP001299220"/>
    </source>
</evidence>
<organism evidence="4 5">
    <name type="scientific">Anaeromassilibacillus senegalensis</name>
    <dbReference type="NCBI Taxonomy" id="1673717"/>
    <lineage>
        <taxon>Bacteria</taxon>
        <taxon>Bacillati</taxon>
        <taxon>Bacillota</taxon>
        <taxon>Clostridia</taxon>
        <taxon>Eubacteriales</taxon>
        <taxon>Acutalibacteraceae</taxon>
        <taxon>Anaeromassilibacillus</taxon>
    </lineage>
</organism>
<dbReference type="EMBL" id="JAFBIT010000003">
    <property type="protein sequence ID" value="MCF2653265.1"/>
    <property type="molecule type" value="Genomic_DNA"/>
</dbReference>
<dbReference type="RefSeq" id="WP_235324284.1">
    <property type="nucleotide sequence ID" value="NZ_JAFBIT010000003.1"/>
</dbReference>
<sequence length="574" mass="62172">MYCTHCGKEIQDGAAFCTYCGTPQSAPVQATPVRNSPYSDPAPMPEKKNSKVPVLIAAIAGGAVVLAALIFVFIQFILPAVTGANKPQVVVGSSSAVSLPAETSSAVPASEADRPEADGASENGVFGDSVSDGGALAQEVLLPLFRETFVETFSESALSDPNYAVTLRDVTGDGQDDMIVLERDEFNGTVRVYTAAEDGVRQIFESTGSTVHVGGFRDVYLYEENGQDYLLLVEDGMWQGIGELTYSVFTLNPDGSRNVLVDDKVESEEDKMVDEKAYEDYCARRADYIEASMPIYAGSRYIWLEETADTVFADVTGGPAGVKAMEPICIGDNETLAYDLDGDGAAESITLVSEPGDYYNGYNVLINGKPIDADGYYTGYGAELLIVDTDTRDGCAELLFSTYQDSDGLGAYSLIAYRDARVSLNCDLRAIQLMMGRGHIYRKYGERFPGDGTFVVWADTPVYNGAFGCMYIGVPFMFDGNAVQEMKTEEYELLFPFDLSEMYKAGTAFKAYTEPGSAQEAFTAQVGEIYLPDRLAFIGGTLYLHIASEDGAVSGWISEKSDMYAYYAMPPAWG</sequence>
<feature type="domain" description="Zinc-ribbon" evidence="3">
    <location>
        <begin position="2"/>
        <end position="23"/>
    </location>
</feature>
<keyword evidence="2" id="KW-0472">Membrane</keyword>
<accession>A0ABS9CSJ3</accession>
<evidence type="ECO:0000256" key="2">
    <source>
        <dbReference type="SAM" id="Phobius"/>
    </source>
</evidence>
<feature type="region of interest" description="Disordered" evidence="1">
    <location>
        <begin position="102"/>
        <end position="125"/>
    </location>
</feature>
<reference evidence="4 5" key="1">
    <citation type="submission" date="2020-12" db="EMBL/GenBank/DDBJ databases">
        <title>Whole genome sequences of gut porcine anaerobes.</title>
        <authorList>
            <person name="Kubasova T."/>
            <person name="Jahodarova E."/>
            <person name="Rychlik I."/>
        </authorList>
    </citation>
    <scope>NUCLEOTIDE SEQUENCE [LARGE SCALE GENOMIC DNA]</scope>
    <source>
        <strain evidence="4 5">An867</strain>
    </source>
</reference>